<keyword evidence="4" id="KW-1185">Reference proteome</keyword>
<feature type="region of interest" description="Disordered" evidence="1">
    <location>
        <begin position="90"/>
        <end position="139"/>
    </location>
</feature>
<proteinExistence type="predicted"/>
<evidence type="ECO:0000313" key="2">
    <source>
        <dbReference type="EMBL" id="KAF0710197.1"/>
    </source>
</evidence>
<organism evidence="3 4">
    <name type="scientific">Aphanomyces stellatus</name>
    <dbReference type="NCBI Taxonomy" id="120398"/>
    <lineage>
        <taxon>Eukaryota</taxon>
        <taxon>Sar</taxon>
        <taxon>Stramenopiles</taxon>
        <taxon>Oomycota</taxon>
        <taxon>Saprolegniomycetes</taxon>
        <taxon>Saprolegniales</taxon>
        <taxon>Verrucalvaceae</taxon>
        <taxon>Aphanomyces</taxon>
    </lineage>
</organism>
<evidence type="ECO:0000313" key="4">
    <source>
        <dbReference type="Proteomes" id="UP000332933"/>
    </source>
</evidence>
<evidence type="ECO:0000313" key="3">
    <source>
        <dbReference type="EMBL" id="VFT82694.1"/>
    </source>
</evidence>
<reference evidence="3 4" key="1">
    <citation type="submission" date="2019-03" db="EMBL/GenBank/DDBJ databases">
        <authorList>
            <person name="Gaulin E."/>
            <person name="Dumas B."/>
        </authorList>
    </citation>
    <scope>NUCLEOTIDE SEQUENCE [LARGE SCALE GENOMIC DNA]</scope>
    <source>
        <strain evidence="3">CBS 568.67</strain>
    </source>
</reference>
<accession>A0A485KEV5</accession>
<evidence type="ECO:0000256" key="1">
    <source>
        <dbReference type="SAM" id="MobiDB-lite"/>
    </source>
</evidence>
<feature type="compositionally biased region" description="Basic and acidic residues" evidence="1">
    <location>
        <begin position="116"/>
        <end position="131"/>
    </location>
</feature>
<gene>
    <name evidence="3" type="primary">Aste57867_5648</name>
    <name evidence="2" type="ORF">As57867_005635</name>
    <name evidence="3" type="ORF">ASTE57867_5648</name>
</gene>
<name>A0A485KEV5_9STRA</name>
<dbReference type="EMBL" id="VJMH01002082">
    <property type="protein sequence ID" value="KAF0710197.1"/>
    <property type="molecule type" value="Genomic_DNA"/>
</dbReference>
<dbReference type="AlphaFoldDB" id="A0A485KEV5"/>
<sequence length="330" mass="37727">MSDDGASAHRGGSRCAKYAESMLAREEARSERGRKMFQKKHREMRLNKLKAQRGDGIERQRVVCHRRRAIARERELAALEYEHKTTMVFACPSTPPHTSDVVDLTLSPPPPRKRRSEAPHHNTATADERRPPRTPKHASLDAYYDINSDVVRMEAELRILSDEVKLHADQRNLVRAYHCDQARLVLADQLDMALVRRDEAVARVICADPVLLAMYDNARDPTKPSFRPPVNIATLFKKYVTARHCQCVRLKNAAKVADEKRKAVGVKIDDASRRHDGEGPEMDALRAEMQQLEAEECKIDAQRHAEFIDISIWCPPVRQYVRDLRPDESS</sequence>
<dbReference type="Proteomes" id="UP000332933">
    <property type="component" value="Unassembled WGS sequence"/>
</dbReference>
<reference evidence="2" key="2">
    <citation type="submission" date="2019-06" db="EMBL/GenBank/DDBJ databases">
        <title>Genomics analysis of Aphanomyces spp. identifies a new class of oomycete effector associated with host adaptation.</title>
        <authorList>
            <person name="Gaulin E."/>
        </authorList>
    </citation>
    <scope>NUCLEOTIDE SEQUENCE</scope>
    <source>
        <strain evidence="2">CBS 578.67</strain>
    </source>
</reference>
<dbReference type="EMBL" id="CAADRA010002084">
    <property type="protein sequence ID" value="VFT82694.1"/>
    <property type="molecule type" value="Genomic_DNA"/>
</dbReference>
<protein>
    <submittedName>
        <fullName evidence="3">Aste57867_5648 protein</fullName>
    </submittedName>
</protein>